<gene>
    <name evidence="1" type="ORF">BN948_01543</name>
</gene>
<proteinExistence type="predicted"/>
<dbReference type="AlphaFoldDB" id="A0A1L1PE87"/>
<dbReference type="EMBL" id="CCAE010000008">
    <property type="protein sequence ID" value="CDN87124.1"/>
    <property type="molecule type" value="Genomic_DNA"/>
</dbReference>
<accession>A0A1L1PE87</accession>
<evidence type="ECO:0000313" key="2">
    <source>
        <dbReference type="Proteomes" id="UP000028878"/>
    </source>
</evidence>
<keyword evidence="2" id="KW-1185">Reference proteome</keyword>
<dbReference type="Proteomes" id="UP000028878">
    <property type="component" value="Unassembled WGS sequence"/>
</dbReference>
<dbReference type="RefSeq" id="WP_009518875.1">
    <property type="nucleotide sequence ID" value="NZ_CCAE010000008.1"/>
</dbReference>
<evidence type="ECO:0000313" key="1">
    <source>
        <dbReference type="EMBL" id="CDN87124.1"/>
    </source>
</evidence>
<organism evidence="1 2">
    <name type="scientific">Hydrogenophaga intermedia</name>
    <dbReference type="NCBI Taxonomy" id="65786"/>
    <lineage>
        <taxon>Bacteria</taxon>
        <taxon>Pseudomonadati</taxon>
        <taxon>Pseudomonadota</taxon>
        <taxon>Betaproteobacteria</taxon>
        <taxon>Burkholderiales</taxon>
        <taxon>Comamonadaceae</taxon>
        <taxon>Hydrogenophaga</taxon>
    </lineage>
</organism>
<sequence>MPQPNEAHILSALQQSGYLFEQEVADQIEALGFHVDTGWAFRDPELEKSRELDVRGIKRVFHDESNKLSVFIELLIECKAYENPMVFLQRPKNERELQHAAPKEYLFPVKHFRKQIRPNSYQEVPPFIHLDLRREHYYYSETLKATQFSKIVRKGSEWTANHEGIYDALVLPLAKAFEHQRRDTLTRVAGPGWRYVWLFFPMVVLRDGLLALDVSVKPLEPKTLGRVSFVRHMESGTVNGFYLIDFVKFSHLGDYVGKEVDPFVNHVVELCKGNPRLFETQGA</sequence>
<name>A0A1L1PE87_HYDIT</name>
<protein>
    <submittedName>
        <fullName evidence="1">Uncharacterized protein</fullName>
    </submittedName>
</protein>
<reference evidence="2" key="1">
    <citation type="submission" date="2014-02" db="EMBL/GenBank/DDBJ databases">
        <authorList>
            <person name="Gan H."/>
        </authorList>
    </citation>
    <scope>NUCLEOTIDE SEQUENCE [LARGE SCALE GENOMIC DNA]</scope>
    <source>
        <strain evidence="2">S1</strain>
    </source>
</reference>
<reference evidence="2" key="2">
    <citation type="submission" date="2014-11" db="EMBL/GenBank/DDBJ databases">
        <title>Draft genome sequence of Hydrogenophaga intermedia S1.</title>
        <authorList>
            <person name="Gan H.M."/>
            <person name="Chew T.H."/>
            <person name="Stolz A."/>
        </authorList>
    </citation>
    <scope>NUCLEOTIDE SEQUENCE [LARGE SCALE GENOMIC DNA]</scope>
    <source>
        <strain evidence="2">S1</strain>
    </source>
</reference>